<evidence type="ECO:0000313" key="3">
    <source>
        <dbReference type="Proteomes" id="UP000596661"/>
    </source>
</evidence>
<protein>
    <submittedName>
        <fullName evidence="2">Uncharacterized protein</fullName>
    </submittedName>
</protein>
<dbReference type="Proteomes" id="UP000596661">
    <property type="component" value="Chromosome 9"/>
</dbReference>
<feature type="region of interest" description="Disordered" evidence="1">
    <location>
        <begin position="47"/>
        <end position="72"/>
    </location>
</feature>
<keyword evidence="3" id="KW-1185">Reference proteome</keyword>
<dbReference type="EMBL" id="UZAU01000755">
    <property type="status" value="NOT_ANNOTATED_CDS"/>
    <property type="molecule type" value="Genomic_DNA"/>
</dbReference>
<proteinExistence type="predicted"/>
<dbReference type="EnsemblPlants" id="evm.model.09.1195">
    <property type="protein sequence ID" value="cds.evm.model.09.1195"/>
    <property type="gene ID" value="evm.TU.09.1195"/>
</dbReference>
<dbReference type="Gramene" id="evm.model.09.1195">
    <property type="protein sequence ID" value="cds.evm.model.09.1195"/>
    <property type="gene ID" value="evm.TU.09.1195"/>
</dbReference>
<sequence length="72" mass="7805">MLTHLEESTPNIHDYLEDDTVGIATQGTENVLVGENQALGIMDIPSREDVPLPQNALEVPPQEPNAKSNIPS</sequence>
<reference evidence="2" key="2">
    <citation type="submission" date="2021-03" db="UniProtKB">
        <authorList>
            <consortium name="EnsemblPlants"/>
        </authorList>
    </citation>
    <scope>IDENTIFICATION</scope>
</reference>
<accession>A0A803QDN6</accession>
<reference evidence="2" key="1">
    <citation type="submission" date="2018-11" db="EMBL/GenBank/DDBJ databases">
        <authorList>
            <person name="Grassa J C."/>
        </authorList>
    </citation>
    <scope>NUCLEOTIDE SEQUENCE [LARGE SCALE GENOMIC DNA]</scope>
</reference>
<name>A0A803QDN6_CANSA</name>
<dbReference type="AlphaFoldDB" id="A0A803QDN6"/>
<organism evidence="2 3">
    <name type="scientific">Cannabis sativa</name>
    <name type="common">Hemp</name>
    <name type="synonym">Marijuana</name>
    <dbReference type="NCBI Taxonomy" id="3483"/>
    <lineage>
        <taxon>Eukaryota</taxon>
        <taxon>Viridiplantae</taxon>
        <taxon>Streptophyta</taxon>
        <taxon>Embryophyta</taxon>
        <taxon>Tracheophyta</taxon>
        <taxon>Spermatophyta</taxon>
        <taxon>Magnoliopsida</taxon>
        <taxon>eudicotyledons</taxon>
        <taxon>Gunneridae</taxon>
        <taxon>Pentapetalae</taxon>
        <taxon>rosids</taxon>
        <taxon>fabids</taxon>
        <taxon>Rosales</taxon>
        <taxon>Cannabaceae</taxon>
        <taxon>Cannabis</taxon>
    </lineage>
</organism>
<evidence type="ECO:0000256" key="1">
    <source>
        <dbReference type="SAM" id="MobiDB-lite"/>
    </source>
</evidence>
<evidence type="ECO:0000313" key="2">
    <source>
        <dbReference type="EnsemblPlants" id="cds.evm.model.09.1195"/>
    </source>
</evidence>